<evidence type="ECO:0000256" key="5">
    <source>
        <dbReference type="ARBA" id="ARBA00005018"/>
    </source>
</evidence>
<keyword evidence="20" id="KW-1133">Transmembrane helix</keyword>
<evidence type="ECO:0000313" key="23">
    <source>
        <dbReference type="Proteomes" id="UP000823561"/>
    </source>
</evidence>
<evidence type="ECO:0000256" key="1">
    <source>
        <dbReference type="ARBA" id="ARBA00001974"/>
    </source>
</evidence>
<proteinExistence type="inferred from homology"/>
<gene>
    <name evidence="22" type="ORF">AALO_G00259770</name>
</gene>
<feature type="transmembrane region" description="Helical" evidence="20">
    <location>
        <begin position="818"/>
        <end position="837"/>
    </location>
</feature>
<evidence type="ECO:0000256" key="3">
    <source>
        <dbReference type="ARBA" id="ARBA00004174"/>
    </source>
</evidence>
<keyword evidence="11" id="KW-0832">Ubl conjugation</keyword>
<sequence length="845" mass="92981">MDVEGVFQHASSSASCPSFLHSLSEIVPQGALRSPSQILHSTLQVLTTVMTRDVMNMLAPTLQTTGDLKGQTDLQPVPQHLFGRPCSGDPTQISVSKDIVMGSPYPSLNPVDSTSDDYTSLVTVLVIRLLSKLNDQESLSDDMLDICRVLINRVITEIDAALGIAKSMACLYDVTCIKKVFRAVYNDLMHEFGSKDILLNAMMSEDPCFEKSLVTSLTREFMQTTISPNLKEEKTKKRTLSFLPKLSKIKAFFHIKKSKSGSSRKEQSINVDQNPTSAHVDPAVLCAECLPCGAPVSSSDKTITIASSEKKAHMGFFSRIISIAYHYGQIQKIPSLFRTVVDIVSSLPLAHIVFSKTPIPEECCRGEDSCVKVRSCRSAACEAENTCAATVPPPDPDVIIVGAGVLGSAMAAVLGRDGRRVTVIERDLREPDRIVGELLQPGGYRALKELGLEGSVEGLDAHIVDGYVLHDAESGTAIVIPYPQERSEVQCGRAFHHGRFIMGLRCAALAEPNVHFIEGTVTSLEEENGRVTGIQYRDKESGNTQAVYAPLTVVADGCFSKFRKGLGSGKVHTSSHFVGCIMKDSPQFRPNHAEVVLADPSPILIYQISSTETRVLVDIRGDLPRNLNGYMTDRIYPQMPEHIKESFLEAVQNNRLRSMPANFLPAFPVNKCGVLVLGDAYNMRHPLTGSGMSVALNDLRIWRGLLRDIPDLHDNIALIQAKKKFHWERKASHSFVVNILAEALYELFAATDSSLHQLRQACLHYFQLGGECISGPVGLLSVLTPHPRTLIGHFLGVAVYAMYFSFKSEPWWTKPRALLSSVAILYRACAVMVPLIFSEFKYLIY</sequence>
<keyword evidence="23" id="KW-1185">Reference proteome</keyword>
<evidence type="ECO:0000256" key="20">
    <source>
        <dbReference type="SAM" id="Phobius"/>
    </source>
</evidence>
<keyword evidence="10" id="KW-0274">FAD</keyword>
<dbReference type="PANTHER" id="PTHR10835:SF0">
    <property type="entry name" value="SQUALENE MONOOXYGENASE"/>
    <property type="match status" value="1"/>
</dbReference>
<evidence type="ECO:0000256" key="13">
    <source>
        <dbReference type="ARBA" id="ARBA00023002"/>
    </source>
</evidence>
<protein>
    <recommendedName>
        <fullName evidence="18">Squalene monooxygenase</fullName>
        <ecNumber evidence="7">1.14.14.17</ecNumber>
    </recommendedName>
    <alternativeName>
        <fullName evidence="19">Squalene epoxidase</fullName>
    </alternativeName>
</protein>
<dbReference type="InterPro" id="IPR036188">
    <property type="entry name" value="FAD/NAD-bd_sf"/>
</dbReference>
<comment type="subunit">
    <text evidence="17">Interacts (via N-terminal domain) with MARCHF6. Interacts with SMIM22; this interaction modulates lipid droplet formation.</text>
</comment>
<dbReference type="SUPFAM" id="SSF51905">
    <property type="entry name" value="FAD/NAD(P)-binding domain"/>
    <property type="match status" value="1"/>
</dbReference>
<name>A0AAV6FQ00_9TELE</name>
<evidence type="ECO:0000256" key="12">
    <source>
        <dbReference type="ARBA" id="ARBA00022848"/>
    </source>
</evidence>
<keyword evidence="20" id="KW-0812">Transmembrane</keyword>
<dbReference type="AlphaFoldDB" id="A0AAV6FQ00"/>
<comment type="cofactor">
    <cofactor evidence="1">
        <name>FAD</name>
        <dbReference type="ChEBI" id="CHEBI:57692"/>
    </cofactor>
</comment>
<comment type="similarity">
    <text evidence="6">Belongs to the squalene monooxygenase family.</text>
</comment>
<dbReference type="GO" id="GO:0004506">
    <property type="term" value="F:squalene monooxygenase activity"/>
    <property type="evidence" value="ECO:0007669"/>
    <property type="project" value="UniProtKB-EC"/>
</dbReference>
<evidence type="ECO:0000256" key="10">
    <source>
        <dbReference type="ARBA" id="ARBA00022827"/>
    </source>
</evidence>
<keyword evidence="8" id="KW-0285">Flavoprotein</keyword>
<dbReference type="InterPro" id="IPR013698">
    <property type="entry name" value="Squalene_epoxidase"/>
</dbReference>
<evidence type="ECO:0000313" key="22">
    <source>
        <dbReference type="EMBL" id="KAG5264949.1"/>
    </source>
</evidence>
<dbReference type="PRINTS" id="PR00420">
    <property type="entry name" value="RNGMNOXGNASE"/>
</dbReference>
<feature type="domain" description="Squalene epoxidase" evidence="21">
    <location>
        <begin position="549"/>
        <end position="819"/>
    </location>
</feature>
<evidence type="ECO:0000256" key="2">
    <source>
        <dbReference type="ARBA" id="ARBA00002173"/>
    </source>
</evidence>
<dbReference type="EMBL" id="JADWDJ010000020">
    <property type="protein sequence ID" value="KAG5264949.1"/>
    <property type="molecule type" value="Genomic_DNA"/>
</dbReference>
<accession>A0AAV6FQ00</accession>
<evidence type="ECO:0000256" key="7">
    <source>
        <dbReference type="ARBA" id="ARBA00012312"/>
    </source>
</evidence>
<evidence type="ECO:0000256" key="14">
    <source>
        <dbReference type="ARBA" id="ARBA00023098"/>
    </source>
</evidence>
<dbReference type="InterPro" id="IPR040125">
    <property type="entry name" value="Squalene_monox"/>
</dbReference>
<comment type="subcellular location">
    <subcellularLocation>
        <location evidence="4">Endoplasmic reticulum membrane</location>
        <topology evidence="4">Peripheral membrane protein</topology>
    </subcellularLocation>
    <subcellularLocation>
        <location evidence="3">Microsome membrane</location>
        <topology evidence="3">Peripheral membrane protein</topology>
    </subcellularLocation>
</comment>
<comment type="function">
    <text evidence="2">Catalyzes the stereospecific oxidation of squalene to (S)-2,3-epoxysqualene, and is considered to be a rate-limiting enzyme in steroid biosynthesis.</text>
</comment>
<dbReference type="GO" id="GO:0050660">
    <property type="term" value="F:flavin adenine dinucleotide binding"/>
    <property type="evidence" value="ECO:0007669"/>
    <property type="project" value="InterPro"/>
</dbReference>
<comment type="pathway">
    <text evidence="5">Terpene metabolism; lanosterol biosynthesis; lanosterol from farnesyl diphosphate: step 2/3.</text>
</comment>
<evidence type="ECO:0000256" key="19">
    <source>
        <dbReference type="ARBA" id="ARBA00075988"/>
    </source>
</evidence>
<keyword evidence="15 20" id="KW-0472">Membrane</keyword>
<evidence type="ECO:0000256" key="16">
    <source>
        <dbReference type="ARBA" id="ARBA00048658"/>
    </source>
</evidence>
<dbReference type="EC" id="1.14.14.17" evidence="7"/>
<comment type="caution">
    <text evidence="22">The sequence shown here is derived from an EMBL/GenBank/DDBJ whole genome shotgun (WGS) entry which is preliminary data.</text>
</comment>
<evidence type="ECO:0000256" key="8">
    <source>
        <dbReference type="ARBA" id="ARBA00022630"/>
    </source>
</evidence>
<keyword evidence="9" id="KW-0256">Endoplasmic reticulum</keyword>
<evidence type="ECO:0000256" key="9">
    <source>
        <dbReference type="ARBA" id="ARBA00022824"/>
    </source>
</evidence>
<feature type="transmembrane region" description="Helical" evidence="20">
    <location>
        <begin position="790"/>
        <end position="806"/>
    </location>
</feature>
<evidence type="ECO:0000256" key="15">
    <source>
        <dbReference type="ARBA" id="ARBA00023136"/>
    </source>
</evidence>
<dbReference type="FunFam" id="3.50.50.60:FF:000104">
    <property type="entry name" value="Squalene monooxygenase"/>
    <property type="match status" value="1"/>
</dbReference>
<keyword evidence="12" id="KW-0492">Microsome</keyword>
<dbReference type="GO" id="GO:0008203">
    <property type="term" value="P:cholesterol metabolic process"/>
    <property type="evidence" value="ECO:0007669"/>
    <property type="project" value="TreeGrafter"/>
</dbReference>
<evidence type="ECO:0000256" key="4">
    <source>
        <dbReference type="ARBA" id="ARBA00004406"/>
    </source>
</evidence>
<dbReference type="PANTHER" id="PTHR10835">
    <property type="entry name" value="SQUALENE MONOOXYGENASE"/>
    <property type="match status" value="1"/>
</dbReference>
<dbReference type="Pfam" id="PF08491">
    <property type="entry name" value="SE"/>
    <property type="match status" value="1"/>
</dbReference>
<dbReference type="Proteomes" id="UP000823561">
    <property type="component" value="Chromosome 20"/>
</dbReference>
<reference evidence="22" key="1">
    <citation type="submission" date="2020-10" db="EMBL/GenBank/DDBJ databases">
        <title>Chromosome-scale genome assembly of the Allis shad, Alosa alosa.</title>
        <authorList>
            <person name="Margot Z."/>
            <person name="Christophe K."/>
            <person name="Cabau C."/>
            <person name="Louis A."/>
            <person name="Berthelot C."/>
            <person name="Parey E."/>
            <person name="Roest Crollius H."/>
            <person name="Montfort J."/>
            <person name="Robinson-Rechavi M."/>
            <person name="Bucao C."/>
            <person name="Bouchez O."/>
            <person name="Gislard M."/>
            <person name="Lluch J."/>
            <person name="Milhes M."/>
            <person name="Lampietro C."/>
            <person name="Lopez Roques C."/>
            <person name="Donnadieu C."/>
            <person name="Braasch I."/>
            <person name="Desvignes T."/>
            <person name="Postlethwait J."/>
            <person name="Bobe J."/>
            <person name="Guiguen Y."/>
        </authorList>
    </citation>
    <scope>NUCLEOTIDE SEQUENCE</scope>
    <source>
        <strain evidence="22">M-15738</strain>
        <tissue evidence="22">Blood</tissue>
    </source>
</reference>
<dbReference type="GO" id="GO:0005789">
    <property type="term" value="C:endoplasmic reticulum membrane"/>
    <property type="evidence" value="ECO:0007669"/>
    <property type="project" value="UniProtKB-SubCell"/>
</dbReference>
<evidence type="ECO:0000256" key="11">
    <source>
        <dbReference type="ARBA" id="ARBA00022843"/>
    </source>
</evidence>
<comment type="catalytic activity">
    <reaction evidence="16">
        <text>squalene + reduced [NADPH--hemoprotein reductase] + O2 = (S)-2,3-epoxysqualene + oxidized [NADPH--hemoprotein reductase] + H2O + H(+)</text>
        <dbReference type="Rhea" id="RHEA:25282"/>
        <dbReference type="Rhea" id="RHEA-COMP:11964"/>
        <dbReference type="Rhea" id="RHEA-COMP:11965"/>
        <dbReference type="ChEBI" id="CHEBI:15377"/>
        <dbReference type="ChEBI" id="CHEBI:15378"/>
        <dbReference type="ChEBI" id="CHEBI:15379"/>
        <dbReference type="ChEBI" id="CHEBI:15440"/>
        <dbReference type="ChEBI" id="CHEBI:15441"/>
        <dbReference type="ChEBI" id="CHEBI:57618"/>
        <dbReference type="ChEBI" id="CHEBI:58210"/>
        <dbReference type="EC" id="1.14.14.17"/>
    </reaction>
</comment>
<keyword evidence="13" id="KW-0560">Oxidoreductase</keyword>
<evidence type="ECO:0000259" key="21">
    <source>
        <dbReference type="Pfam" id="PF08491"/>
    </source>
</evidence>
<evidence type="ECO:0000256" key="6">
    <source>
        <dbReference type="ARBA" id="ARBA00008802"/>
    </source>
</evidence>
<dbReference type="GO" id="GO:0016126">
    <property type="term" value="P:sterol biosynthetic process"/>
    <property type="evidence" value="ECO:0007669"/>
    <property type="project" value="InterPro"/>
</dbReference>
<evidence type="ECO:0000256" key="18">
    <source>
        <dbReference type="ARBA" id="ARBA00071190"/>
    </source>
</evidence>
<evidence type="ECO:0000256" key="17">
    <source>
        <dbReference type="ARBA" id="ARBA00063671"/>
    </source>
</evidence>
<organism evidence="22 23">
    <name type="scientific">Alosa alosa</name>
    <name type="common">allis shad</name>
    <dbReference type="NCBI Taxonomy" id="278164"/>
    <lineage>
        <taxon>Eukaryota</taxon>
        <taxon>Metazoa</taxon>
        <taxon>Chordata</taxon>
        <taxon>Craniata</taxon>
        <taxon>Vertebrata</taxon>
        <taxon>Euteleostomi</taxon>
        <taxon>Actinopterygii</taxon>
        <taxon>Neopterygii</taxon>
        <taxon>Teleostei</taxon>
        <taxon>Clupei</taxon>
        <taxon>Clupeiformes</taxon>
        <taxon>Clupeoidei</taxon>
        <taxon>Clupeidae</taxon>
        <taxon>Alosa</taxon>
    </lineage>
</organism>
<dbReference type="Gene3D" id="3.50.50.60">
    <property type="entry name" value="FAD/NAD(P)-binding domain"/>
    <property type="match status" value="1"/>
</dbReference>
<keyword evidence="14" id="KW-0443">Lipid metabolism</keyword>